<reference evidence="2 3" key="1">
    <citation type="submission" date="2023-10" db="EMBL/GenBank/DDBJ databases">
        <title>179-bfca-hs.</title>
        <authorList>
            <person name="Miliotis G."/>
            <person name="Sengupta P."/>
            <person name="Hameed A."/>
            <person name="Chuvochina M."/>
            <person name="Mcdonagh F."/>
            <person name="Simpson A.C."/>
            <person name="Singh N.K."/>
            <person name="Rekha P.D."/>
            <person name="Raman K."/>
            <person name="Hugenholtz P."/>
            <person name="Venkateswaran K."/>
        </authorList>
    </citation>
    <scope>NUCLEOTIDE SEQUENCE [LARGE SCALE GENOMIC DNA]</scope>
    <source>
        <strain evidence="2 3">179-BFC-A-HS</strain>
    </source>
</reference>
<dbReference type="SUPFAM" id="SSF75712">
    <property type="entry name" value="Rad50 coiled-coil Zn hook"/>
    <property type="match status" value="1"/>
</dbReference>
<accession>A0ABU5CKM6</accession>
<organism evidence="2 3">
    <name type="scientific">Tigheibacillus jepli</name>
    <dbReference type="NCBI Taxonomy" id="3035914"/>
    <lineage>
        <taxon>Bacteria</taxon>
        <taxon>Bacillati</taxon>
        <taxon>Bacillota</taxon>
        <taxon>Bacilli</taxon>
        <taxon>Bacillales</taxon>
        <taxon>Bacillaceae</taxon>
        <taxon>Tigheibacillus</taxon>
    </lineage>
</organism>
<feature type="coiled-coil region" evidence="1">
    <location>
        <begin position="32"/>
        <end position="83"/>
    </location>
</feature>
<dbReference type="RefSeq" id="WP_320384819.1">
    <property type="nucleotide sequence ID" value="NZ_JAROCA020000001.1"/>
</dbReference>
<feature type="coiled-coil region" evidence="1">
    <location>
        <begin position="244"/>
        <end position="292"/>
    </location>
</feature>
<name>A0ABU5CKM6_9BACI</name>
<sequence>MQQEAKIQDEKKPERETIGKKLNQYLDLLPIVKDVNQRKQQIASMKKQLESADKELEKTKHSVADKQKAYEELAKKVKQLDEKVSTLPQHQQQLIDMRDQARVLGDYLKAYKHQNALKEELQRASSKLENAKTQYEKVEQAWLSNQASVLAAHLLHEGDACPVCGSIWHGKQTAVAQADVTKEQLQSAKESYQQLERKYHSILADVKYNQNVVEQSVEALKAFNIPTAEADEKYRQLVEAGKKQNQLVEQLKKDAKQLREWKEEQDTKQEIITKLNKNKEQLEQKYHTLKTDHDRSVAVYEEK</sequence>
<dbReference type="Proteomes" id="UP001228376">
    <property type="component" value="Unassembled WGS sequence"/>
</dbReference>
<evidence type="ECO:0000256" key="1">
    <source>
        <dbReference type="SAM" id="Coils"/>
    </source>
</evidence>
<proteinExistence type="predicted"/>
<feature type="coiled-coil region" evidence="1">
    <location>
        <begin position="111"/>
        <end position="141"/>
    </location>
</feature>
<keyword evidence="1" id="KW-0175">Coiled coil</keyword>
<dbReference type="EMBL" id="JAROCA020000001">
    <property type="protein sequence ID" value="MDY0406392.1"/>
    <property type="molecule type" value="Genomic_DNA"/>
</dbReference>
<protein>
    <recommendedName>
        <fullName evidence="4">Exonuclease SbcC</fullName>
    </recommendedName>
</protein>
<keyword evidence="3" id="KW-1185">Reference proteome</keyword>
<evidence type="ECO:0000313" key="2">
    <source>
        <dbReference type="EMBL" id="MDY0406392.1"/>
    </source>
</evidence>
<feature type="coiled-coil region" evidence="1">
    <location>
        <begin position="178"/>
        <end position="205"/>
    </location>
</feature>
<evidence type="ECO:0008006" key="4">
    <source>
        <dbReference type="Google" id="ProtNLM"/>
    </source>
</evidence>
<gene>
    <name evidence="2" type="ORF">P5G51_014215</name>
</gene>
<comment type="caution">
    <text evidence="2">The sequence shown here is derived from an EMBL/GenBank/DDBJ whole genome shotgun (WGS) entry which is preliminary data.</text>
</comment>
<evidence type="ECO:0000313" key="3">
    <source>
        <dbReference type="Proteomes" id="UP001228376"/>
    </source>
</evidence>